<accession>A0A382X1T1</accession>
<evidence type="ECO:0000313" key="1">
    <source>
        <dbReference type="EMBL" id="SVD65186.1"/>
    </source>
</evidence>
<proteinExistence type="predicted"/>
<protein>
    <submittedName>
        <fullName evidence="1">Uncharacterized protein</fullName>
    </submittedName>
</protein>
<organism evidence="1">
    <name type="scientific">marine metagenome</name>
    <dbReference type="NCBI Taxonomy" id="408172"/>
    <lineage>
        <taxon>unclassified sequences</taxon>
        <taxon>metagenomes</taxon>
        <taxon>ecological metagenomes</taxon>
    </lineage>
</organism>
<reference evidence="1" key="1">
    <citation type="submission" date="2018-05" db="EMBL/GenBank/DDBJ databases">
        <authorList>
            <person name="Lanie J.A."/>
            <person name="Ng W.-L."/>
            <person name="Kazmierczak K.M."/>
            <person name="Andrzejewski T.M."/>
            <person name="Davidsen T.M."/>
            <person name="Wayne K.J."/>
            <person name="Tettelin H."/>
            <person name="Glass J.I."/>
            <person name="Rusch D."/>
            <person name="Podicherti R."/>
            <person name="Tsui H.-C.T."/>
            <person name="Winkler M.E."/>
        </authorList>
    </citation>
    <scope>NUCLEOTIDE SEQUENCE</scope>
</reference>
<dbReference type="AlphaFoldDB" id="A0A382X1T1"/>
<feature type="non-terminal residue" evidence="1">
    <location>
        <position position="70"/>
    </location>
</feature>
<sequence>MIKVSSSQFNYRYFGRIHFPYSISLLVSHLKTDKKIMDNYKFEKTFVFREKVEDYIKQCIDTDILLCSCY</sequence>
<name>A0A382X1T1_9ZZZZ</name>
<gene>
    <name evidence="1" type="ORF">METZ01_LOCUS418040</name>
</gene>
<dbReference type="EMBL" id="UINC01164368">
    <property type="protein sequence ID" value="SVD65186.1"/>
    <property type="molecule type" value="Genomic_DNA"/>
</dbReference>